<reference evidence="1 2" key="1">
    <citation type="journal article" date="2020" name="Harmful Algae">
        <title>Molecular and morphological characterization of a novel dihydroanatoxin-a producing Microcoleus species (cyanobacteria) from the Russian River, California, USA.</title>
        <authorList>
            <person name="Conklin K.Y."/>
            <person name="Stancheva R."/>
            <person name="Otten T.G."/>
            <person name="Fadness R."/>
            <person name="Boyer G.L."/>
            <person name="Read B."/>
            <person name="Zhang X."/>
            <person name="Sheath R.G."/>
        </authorList>
    </citation>
    <scope>NUCLEOTIDE SEQUENCE [LARGE SCALE GENOMIC DNA]</scope>
    <source>
        <strain evidence="1 2">PTRS2</strain>
    </source>
</reference>
<name>A0ABU8YT19_9CYAN</name>
<evidence type="ECO:0000313" key="1">
    <source>
        <dbReference type="EMBL" id="MEK0187540.1"/>
    </source>
</evidence>
<keyword evidence="2" id="KW-1185">Reference proteome</keyword>
<comment type="caution">
    <text evidence="1">The sequence shown here is derived from an EMBL/GenBank/DDBJ whole genome shotgun (WGS) entry which is preliminary data.</text>
</comment>
<accession>A0ABU8YT19</accession>
<dbReference type="Proteomes" id="UP001384579">
    <property type="component" value="Unassembled WGS sequence"/>
</dbReference>
<dbReference type="EMBL" id="JBBLXS010000377">
    <property type="protein sequence ID" value="MEK0187540.1"/>
    <property type="molecule type" value="Genomic_DNA"/>
</dbReference>
<dbReference type="RefSeq" id="WP_340541833.1">
    <property type="nucleotide sequence ID" value="NZ_JBBLXS010000377.1"/>
</dbReference>
<organism evidence="1 2">
    <name type="scientific">Microcoleus anatoxicus PTRS2</name>
    <dbReference type="NCBI Taxonomy" id="2705321"/>
    <lineage>
        <taxon>Bacteria</taxon>
        <taxon>Bacillati</taxon>
        <taxon>Cyanobacteriota</taxon>
        <taxon>Cyanophyceae</taxon>
        <taxon>Oscillatoriophycideae</taxon>
        <taxon>Oscillatoriales</taxon>
        <taxon>Microcoleaceae</taxon>
        <taxon>Microcoleus</taxon>
        <taxon>Microcoleus anatoxicus</taxon>
    </lineage>
</organism>
<evidence type="ECO:0008006" key="3">
    <source>
        <dbReference type="Google" id="ProtNLM"/>
    </source>
</evidence>
<proteinExistence type="predicted"/>
<evidence type="ECO:0000313" key="2">
    <source>
        <dbReference type="Proteomes" id="UP001384579"/>
    </source>
</evidence>
<gene>
    <name evidence="1" type="ORF">WMG39_22175</name>
</gene>
<sequence length="44" mass="4910">MDWRHLPDHKVVRLQRDGSCKLPAIALSSVSAIASLILEIRTVI</sequence>
<protein>
    <recommendedName>
        <fullName evidence="3">Transposase</fullName>
    </recommendedName>
</protein>